<evidence type="ECO:0000256" key="1">
    <source>
        <dbReference type="SAM" id="Phobius"/>
    </source>
</evidence>
<keyword evidence="3" id="KW-1185">Reference proteome</keyword>
<name>A0ABP8PRW8_9MICO</name>
<sequence>MADARGYLSIQFIHLGMILFALLIALGLAPLGVLLDFRWLVPSMEGLRDNAWAALIIAIALAAFLRLTNMSSHRPVSENSHALNELLRNRAAAIKRQYGQIVEMVAERHGIPVGMLIAILVYEDLNRPKWIRCIENLVVWVFPLTLTVGIAQVLSSRPLSDAESIEKMGPIVARLLATAVDVKEYRPEFYVFCEYNGSKTYAQNVQEIRNLLGGI</sequence>
<reference evidence="3" key="1">
    <citation type="journal article" date="2019" name="Int. J. Syst. Evol. Microbiol.">
        <title>The Global Catalogue of Microorganisms (GCM) 10K type strain sequencing project: providing services to taxonomists for standard genome sequencing and annotation.</title>
        <authorList>
            <consortium name="The Broad Institute Genomics Platform"/>
            <consortium name="The Broad Institute Genome Sequencing Center for Infectious Disease"/>
            <person name="Wu L."/>
            <person name="Ma J."/>
        </authorList>
    </citation>
    <scope>NUCLEOTIDE SEQUENCE [LARGE SCALE GENOMIC DNA]</scope>
    <source>
        <strain evidence="3">JCM 17839</strain>
    </source>
</reference>
<evidence type="ECO:0000313" key="2">
    <source>
        <dbReference type="EMBL" id="GAA4491054.1"/>
    </source>
</evidence>
<keyword evidence="1" id="KW-0472">Membrane</keyword>
<protein>
    <submittedName>
        <fullName evidence="2">Uncharacterized protein</fullName>
    </submittedName>
</protein>
<organism evidence="2 3">
    <name type="scientific">Microbacterium panaciterrae</name>
    <dbReference type="NCBI Taxonomy" id="985759"/>
    <lineage>
        <taxon>Bacteria</taxon>
        <taxon>Bacillati</taxon>
        <taxon>Actinomycetota</taxon>
        <taxon>Actinomycetes</taxon>
        <taxon>Micrococcales</taxon>
        <taxon>Microbacteriaceae</taxon>
        <taxon>Microbacterium</taxon>
    </lineage>
</organism>
<accession>A0ABP8PRW8</accession>
<gene>
    <name evidence="2" type="ORF">GCM10023171_34340</name>
</gene>
<dbReference type="EMBL" id="BAABGP010000024">
    <property type="protein sequence ID" value="GAA4491054.1"/>
    <property type="molecule type" value="Genomic_DNA"/>
</dbReference>
<comment type="caution">
    <text evidence="2">The sequence shown here is derived from an EMBL/GenBank/DDBJ whole genome shotgun (WGS) entry which is preliminary data.</text>
</comment>
<feature type="transmembrane region" description="Helical" evidence="1">
    <location>
        <begin position="51"/>
        <end position="68"/>
    </location>
</feature>
<keyword evidence="1" id="KW-1133">Transmembrane helix</keyword>
<feature type="transmembrane region" description="Helical" evidence="1">
    <location>
        <begin position="12"/>
        <end position="31"/>
    </location>
</feature>
<evidence type="ECO:0000313" key="3">
    <source>
        <dbReference type="Proteomes" id="UP001500731"/>
    </source>
</evidence>
<proteinExistence type="predicted"/>
<feature type="transmembrane region" description="Helical" evidence="1">
    <location>
        <begin position="137"/>
        <end position="155"/>
    </location>
</feature>
<keyword evidence="1" id="KW-0812">Transmembrane</keyword>
<dbReference type="Proteomes" id="UP001500731">
    <property type="component" value="Unassembled WGS sequence"/>
</dbReference>